<sequence length="131" mass="14709">MRTEPIGAFCHWSAGAEIVEIAYSRHGLRLLIGRAQESEAFVEVFFQYPRAFQVMDEGDMLAFWHEGGLEQGYFVFKVLEGGWASRVSDNFLQTTLAVGIPPYEEWLIATSMLCASVISPQTPLVRLFSGE</sequence>
<accession>A0A1Z4BZ15</accession>
<organism evidence="1 2">
    <name type="scientific">Methylovulum psychrotolerans</name>
    <dbReference type="NCBI Taxonomy" id="1704499"/>
    <lineage>
        <taxon>Bacteria</taxon>
        <taxon>Pseudomonadati</taxon>
        <taxon>Pseudomonadota</taxon>
        <taxon>Gammaproteobacteria</taxon>
        <taxon>Methylococcales</taxon>
        <taxon>Methylococcaceae</taxon>
        <taxon>Methylovulum</taxon>
    </lineage>
</organism>
<reference evidence="1 2" key="1">
    <citation type="submission" date="2017-06" db="EMBL/GenBank/DDBJ databases">
        <title>Genome Sequencing of the methanotroph Methylovulum psychrotolerants str. HV10-M2 isolated from a high-altitude environment.</title>
        <authorList>
            <person name="Mateos-Rivera A."/>
        </authorList>
    </citation>
    <scope>NUCLEOTIDE SEQUENCE [LARGE SCALE GENOMIC DNA]</scope>
    <source>
        <strain evidence="1 2">HV10_M2</strain>
    </source>
</reference>
<dbReference type="RefSeq" id="WP_088619408.1">
    <property type="nucleotide sequence ID" value="NZ_CP022129.1"/>
</dbReference>
<dbReference type="OrthoDB" id="4552311at2"/>
<dbReference type="KEGG" id="mpsy:CEK71_10890"/>
<name>A0A1Z4BZ15_9GAMM</name>
<dbReference type="Proteomes" id="UP000197019">
    <property type="component" value="Chromosome"/>
</dbReference>
<keyword evidence="2" id="KW-1185">Reference proteome</keyword>
<gene>
    <name evidence="1" type="ORF">CEK71_10890</name>
</gene>
<proteinExistence type="predicted"/>
<dbReference type="AlphaFoldDB" id="A0A1Z4BZ15"/>
<dbReference type="EMBL" id="CP022129">
    <property type="protein sequence ID" value="ASF46536.1"/>
    <property type="molecule type" value="Genomic_DNA"/>
</dbReference>
<protein>
    <submittedName>
        <fullName evidence="1">Uncharacterized protein</fullName>
    </submittedName>
</protein>
<evidence type="ECO:0000313" key="2">
    <source>
        <dbReference type="Proteomes" id="UP000197019"/>
    </source>
</evidence>
<evidence type="ECO:0000313" key="1">
    <source>
        <dbReference type="EMBL" id="ASF46536.1"/>
    </source>
</evidence>